<keyword evidence="1" id="KW-1133">Transmembrane helix</keyword>
<comment type="caution">
    <text evidence="2">The sequence shown here is derived from an EMBL/GenBank/DDBJ whole genome shotgun (WGS) entry which is preliminary data.</text>
</comment>
<organism evidence="2 3">
    <name type="scientific">Rhodovulum kholense</name>
    <dbReference type="NCBI Taxonomy" id="453584"/>
    <lineage>
        <taxon>Bacteria</taxon>
        <taxon>Pseudomonadati</taxon>
        <taxon>Pseudomonadota</taxon>
        <taxon>Alphaproteobacteria</taxon>
        <taxon>Rhodobacterales</taxon>
        <taxon>Paracoccaceae</taxon>
        <taxon>Rhodovulum</taxon>
    </lineage>
</organism>
<keyword evidence="1" id="KW-0812">Transmembrane</keyword>
<keyword evidence="3" id="KW-1185">Reference proteome</keyword>
<accession>A0A8E3APB5</accession>
<evidence type="ECO:0000256" key="1">
    <source>
        <dbReference type="SAM" id="Phobius"/>
    </source>
</evidence>
<dbReference type="EMBL" id="QAYC01000017">
    <property type="protein sequence ID" value="PTW44314.1"/>
    <property type="molecule type" value="Genomic_DNA"/>
</dbReference>
<keyword evidence="1" id="KW-0472">Membrane</keyword>
<protein>
    <submittedName>
        <fullName evidence="2">Uncharacterized protein</fullName>
    </submittedName>
</protein>
<dbReference type="RefSeq" id="WP_108028464.1">
    <property type="nucleotide sequence ID" value="NZ_QAYC01000017.1"/>
</dbReference>
<dbReference type="OrthoDB" id="1090891at2"/>
<sequence length="418" mass="44022">MFEALIVTTSSAGLTALGSREQRSYELIADTVRDRLGADHAALFAEPVATEQGDRYDWYAPIPGRVRRLDALAPEERGALLQRLEALRADIGALADEIGAEGSPAAERLSEALRNALQVPGEDCIHAIGDGPAPQPVLVNWAWTGDSRRSERGQLTGAARTPPRAPVAAVAAGAAGTGTMPAGATAAAVATRGGGIALWPLLLWLGWLILALMLAAIVALLVPACGLRGLAGASFCPAPPPEASAADASTLILQDQIDRIEREIAIADRACQPAPPPPPPPAAPVEESRYDRALDDAGATRGDLNFSLFWTGASDIDLAVTCPTGGRIWYRAKNVCNGHLDVDSNADRISADPVENIYFNGPAAGQYRATVTLFKDRTRGADSFKLLIRDADSEALQNGTLSRQGESWTTTINYPGLP</sequence>
<dbReference type="Proteomes" id="UP000244037">
    <property type="component" value="Unassembled WGS sequence"/>
</dbReference>
<reference evidence="2 3" key="1">
    <citation type="submission" date="2018-04" db="EMBL/GenBank/DDBJ databases">
        <title>Genomic Encyclopedia of Archaeal and Bacterial Type Strains, Phase II (KMG-II): from individual species to whole genera.</title>
        <authorList>
            <person name="Goeker M."/>
        </authorList>
    </citation>
    <scope>NUCLEOTIDE SEQUENCE [LARGE SCALE GENOMIC DNA]</scope>
    <source>
        <strain evidence="2 3">DSM 19783</strain>
    </source>
</reference>
<evidence type="ECO:0000313" key="2">
    <source>
        <dbReference type="EMBL" id="PTW44314.1"/>
    </source>
</evidence>
<proteinExistence type="predicted"/>
<feature type="transmembrane region" description="Helical" evidence="1">
    <location>
        <begin position="201"/>
        <end position="222"/>
    </location>
</feature>
<evidence type="ECO:0000313" key="3">
    <source>
        <dbReference type="Proteomes" id="UP000244037"/>
    </source>
</evidence>
<gene>
    <name evidence="2" type="ORF">C8N38_11748</name>
</gene>
<name>A0A8E3APB5_9RHOB</name>
<dbReference type="AlphaFoldDB" id="A0A8E3APB5"/>